<comment type="similarity">
    <text evidence="1">Belongs to the ATP-dependent AMP-binding enzyme family.</text>
</comment>
<dbReference type="InterPro" id="IPR025110">
    <property type="entry name" value="AMP-bd_C"/>
</dbReference>
<dbReference type="InterPro" id="IPR045851">
    <property type="entry name" value="AMP-bd_C_sf"/>
</dbReference>
<dbReference type="EMBL" id="JACXLD010000013">
    <property type="protein sequence ID" value="MBD2860141.1"/>
    <property type="molecule type" value="Genomic_DNA"/>
</dbReference>
<sequence>MYTHAAIDLTSILDSVCLRNAHKSAISFEGKTWTYSEFDTRCRRLARYLKQHGVRKGDRLGYAGQNHPAFLETLFAAAHLGAIFVPVNYRLSGPELTYIINDAGMHTLIFDGFMQATVENISADLCTQGLLAVDAPASPHPDYEQAIEDNHPLLETVPVSAQDVAFIMYTSGTTGTPKGVMLTHGNIFWNDLNLRLIEDIYGEVVLTCCPMYHIAGLNCAALAAIFRGAHQHIHRMFDPGETLRTIEREKVSALLCVPAMLLFMSQHEEFDTTNLSSVRALLSGGAPVPPALIKRYQQRGLPFYQVYGLTETSPYALMNLACDTKTHPEAAGKPVIFTEVRITDGKGREVPTGEQGEICIRGPNVMSGYWNKPEATTEVLTEDGWFSSGDIGYCDDNGFHYISDRKKDMVISGGENVYPAEVEAVLYQHEAVQEVAILGLPDDKWGEAVTAVLVVKTGTEITLESLRKFCDGKLARYKIPLRLFVVDELPRNPSGKVLKYVLRERLSSPSAQVA</sequence>
<dbReference type="PANTHER" id="PTHR43201:SF5">
    <property type="entry name" value="MEDIUM-CHAIN ACYL-COA LIGASE ACSF2, MITOCHONDRIAL"/>
    <property type="match status" value="1"/>
</dbReference>
<evidence type="ECO:0000259" key="3">
    <source>
        <dbReference type="Pfam" id="PF00501"/>
    </source>
</evidence>
<dbReference type="InterPro" id="IPR000873">
    <property type="entry name" value="AMP-dep_synth/lig_dom"/>
</dbReference>
<gene>
    <name evidence="5" type="ORF">IB286_14155</name>
</gene>
<dbReference type="FunFam" id="3.30.300.30:FF:000008">
    <property type="entry name" value="2,3-dihydroxybenzoate-AMP ligase"/>
    <property type="match status" value="1"/>
</dbReference>
<dbReference type="SUPFAM" id="SSF56801">
    <property type="entry name" value="Acetyl-CoA synthetase-like"/>
    <property type="match status" value="1"/>
</dbReference>
<organism evidence="5 6">
    <name type="scientific">Spongiibacter pelagi</name>
    <dbReference type="NCBI Taxonomy" id="2760804"/>
    <lineage>
        <taxon>Bacteria</taxon>
        <taxon>Pseudomonadati</taxon>
        <taxon>Pseudomonadota</taxon>
        <taxon>Gammaproteobacteria</taxon>
        <taxon>Cellvibrionales</taxon>
        <taxon>Spongiibacteraceae</taxon>
        <taxon>Spongiibacter</taxon>
    </lineage>
</organism>
<keyword evidence="2 5" id="KW-0436">Ligase</keyword>
<dbReference type="AlphaFoldDB" id="A0A927C5W1"/>
<dbReference type="Proteomes" id="UP000610558">
    <property type="component" value="Unassembled WGS sequence"/>
</dbReference>
<evidence type="ECO:0000256" key="2">
    <source>
        <dbReference type="ARBA" id="ARBA00022598"/>
    </source>
</evidence>
<evidence type="ECO:0000313" key="6">
    <source>
        <dbReference type="Proteomes" id="UP000610558"/>
    </source>
</evidence>
<evidence type="ECO:0000313" key="5">
    <source>
        <dbReference type="EMBL" id="MBD2860141.1"/>
    </source>
</evidence>
<proteinExistence type="inferred from homology"/>
<comment type="caution">
    <text evidence="5">The sequence shown here is derived from an EMBL/GenBank/DDBJ whole genome shotgun (WGS) entry which is preliminary data.</text>
</comment>
<evidence type="ECO:0000256" key="1">
    <source>
        <dbReference type="ARBA" id="ARBA00006432"/>
    </source>
</evidence>
<name>A0A927C5W1_9GAMM</name>
<protein>
    <submittedName>
        <fullName evidence="5">Long-chain fatty acid--CoA ligase</fullName>
    </submittedName>
</protein>
<dbReference type="Gene3D" id="3.40.50.12780">
    <property type="entry name" value="N-terminal domain of ligase-like"/>
    <property type="match status" value="1"/>
</dbReference>
<keyword evidence="6" id="KW-1185">Reference proteome</keyword>
<evidence type="ECO:0000259" key="4">
    <source>
        <dbReference type="Pfam" id="PF13193"/>
    </source>
</evidence>
<dbReference type="InterPro" id="IPR020459">
    <property type="entry name" value="AMP-binding"/>
</dbReference>
<dbReference type="InterPro" id="IPR020845">
    <property type="entry name" value="AMP-binding_CS"/>
</dbReference>
<dbReference type="RefSeq" id="WP_190766648.1">
    <property type="nucleotide sequence ID" value="NZ_JACXLD010000013.1"/>
</dbReference>
<dbReference type="InterPro" id="IPR042099">
    <property type="entry name" value="ANL_N_sf"/>
</dbReference>
<dbReference type="GO" id="GO:0006631">
    <property type="term" value="P:fatty acid metabolic process"/>
    <property type="evidence" value="ECO:0007669"/>
    <property type="project" value="TreeGrafter"/>
</dbReference>
<feature type="domain" description="AMP-dependent synthetase/ligase" evidence="3">
    <location>
        <begin position="17"/>
        <end position="370"/>
    </location>
</feature>
<accession>A0A927C5W1</accession>
<dbReference type="Pfam" id="PF00501">
    <property type="entry name" value="AMP-binding"/>
    <property type="match status" value="1"/>
</dbReference>
<dbReference type="Gene3D" id="3.30.300.30">
    <property type="match status" value="1"/>
</dbReference>
<dbReference type="PROSITE" id="PS00455">
    <property type="entry name" value="AMP_BINDING"/>
    <property type="match status" value="1"/>
</dbReference>
<feature type="domain" description="AMP-binding enzyme C-terminal" evidence="4">
    <location>
        <begin position="421"/>
        <end position="496"/>
    </location>
</feature>
<dbReference type="CDD" id="cd17631">
    <property type="entry name" value="FACL_FadD13-like"/>
    <property type="match status" value="1"/>
</dbReference>
<dbReference type="PRINTS" id="PR00154">
    <property type="entry name" value="AMPBINDING"/>
</dbReference>
<dbReference type="Pfam" id="PF13193">
    <property type="entry name" value="AMP-binding_C"/>
    <property type="match status" value="1"/>
</dbReference>
<dbReference type="PANTHER" id="PTHR43201">
    <property type="entry name" value="ACYL-COA SYNTHETASE"/>
    <property type="match status" value="1"/>
</dbReference>
<dbReference type="NCBIfam" id="NF004837">
    <property type="entry name" value="PRK06187.1"/>
    <property type="match status" value="1"/>
</dbReference>
<dbReference type="GO" id="GO:0031956">
    <property type="term" value="F:medium-chain fatty acid-CoA ligase activity"/>
    <property type="evidence" value="ECO:0007669"/>
    <property type="project" value="TreeGrafter"/>
</dbReference>
<reference evidence="5" key="1">
    <citation type="submission" date="2020-09" db="EMBL/GenBank/DDBJ databases">
        <authorList>
            <person name="Yoon J.-W."/>
        </authorList>
    </citation>
    <scope>NUCLEOTIDE SEQUENCE</scope>
    <source>
        <strain evidence="5">KMU-158</strain>
    </source>
</reference>